<evidence type="ECO:0000256" key="4">
    <source>
        <dbReference type="ARBA" id="ARBA00021812"/>
    </source>
</evidence>
<protein>
    <recommendedName>
        <fullName evidence="4 11">Flagellar protein FliL</fullName>
    </recommendedName>
</protein>
<dbReference type="AlphaFoldDB" id="A0A1W6B424"/>
<evidence type="ECO:0000256" key="5">
    <source>
        <dbReference type="ARBA" id="ARBA00022475"/>
    </source>
</evidence>
<comment type="similarity">
    <text evidence="3 11">Belongs to the FliL family.</text>
</comment>
<proteinExistence type="inferred from homology"/>
<dbReference type="InterPro" id="IPR005503">
    <property type="entry name" value="FliL"/>
</dbReference>
<dbReference type="PROSITE" id="PS51257">
    <property type="entry name" value="PROKAR_LIPOPROTEIN"/>
    <property type="match status" value="1"/>
</dbReference>
<keyword evidence="11" id="KW-0997">Cell inner membrane</keyword>
<dbReference type="PANTHER" id="PTHR35091">
    <property type="entry name" value="FLAGELLAR PROTEIN FLIL"/>
    <property type="match status" value="1"/>
</dbReference>
<comment type="subcellular location">
    <subcellularLocation>
        <location evidence="11">Cell inner membrane</location>
    </subcellularLocation>
    <subcellularLocation>
        <location evidence="2">Cell membrane</location>
        <topology evidence="2">Single-pass membrane protein</topology>
    </subcellularLocation>
</comment>
<evidence type="ECO:0000256" key="3">
    <source>
        <dbReference type="ARBA" id="ARBA00008281"/>
    </source>
</evidence>
<evidence type="ECO:0000256" key="8">
    <source>
        <dbReference type="ARBA" id="ARBA00022779"/>
    </source>
</evidence>
<dbReference type="GO" id="GO:0009425">
    <property type="term" value="C:bacterial-type flagellum basal body"/>
    <property type="evidence" value="ECO:0007669"/>
    <property type="project" value="InterPro"/>
</dbReference>
<dbReference type="EMBL" id="CP019706">
    <property type="protein sequence ID" value="ARJ41827.1"/>
    <property type="molecule type" value="Genomic_DNA"/>
</dbReference>
<evidence type="ECO:0000256" key="9">
    <source>
        <dbReference type="ARBA" id="ARBA00022989"/>
    </source>
</evidence>
<dbReference type="GO" id="GO:0005886">
    <property type="term" value="C:plasma membrane"/>
    <property type="evidence" value="ECO:0007669"/>
    <property type="project" value="UniProtKB-SubCell"/>
</dbReference>
<dbReference type="OrthoDB" id="2087278at2"/>
<dbReference type="KEGG" id="palh:B1H58_07185"/>
<dbReference type="RefSeq" id="WP_085069005.1">
    <property type="nucleotide sequence ID" value="NZ_CP019706.1"/>
</dbReference>
<reference evidence="12 13" key="1">
    <citation type="submission" date="2017-02" db="EMBL/GenBank/DDBJ databases">
        <title>Complete genome sequence of the drought resistance-promoting endophyte Pantoea alhagi LTYR-11Z.</title>
        <authorList>
            <person name="Zhang L."/>
        </authorList>
    </citation>
    <scope>NUCLEOTIDE SEQUENCE [LARGE SCALE GENOMIC DNA]</scope>
    <source>
        <strain evidence="12 13">LTYR-11Z</strain>
    </source>
</reference>
<dbReference type="STRING" id="1891675.B1H58_07185"/>
<evidence type="ECO:0000313" key="12">
    <source>
        <dbReference type="EMBL" id="ARJ41827.1"/>
    </source>
</evidence>
<keyword evidence="7" id="KW-0812">Transmembrane</keyword>
<evidence type="ECO:0000256" key="7">
    <source>
        <dbReference type="ARBA" id="ARBA00022692"/>
    </source>
</evidence>
<keyword evidence="10 11" id="KW-0472">Membrane</keyword>
<evidence type="ECO:0000256" key="2">
    <source>
        <dbReference type="ARBA" id="ARBA00004162"/>
    </source>
</evidence>
<evidence type="ECO:0000313" key="13">
    <source>
        <dbReference type="Proteomes" id="UP000192900"/>
    </source>
</evidence>
<dbReference type="Pfam" id="PF03748">
    <property type="entry name" value="FliL"/>
    <property type="match status" value="1"/>
</dbReference>
<gene>
    <name evidence="12" type="ORF">B1H58_07185</name>
</gene>
<dbReference type="PANTHER" id="PTHR35091:SF2">
    <property type="entry name" value="FLAGELLAR PROTEIN FLIL"/>
    <property type="match status" value="1"/>
</dbReference>
<evidence type="ECO:0000256" key="6">
    <source>
        <dbReference type="ARBA" id="ARBA00022500"/>
    </source>
</evidence>
<accession>A0A1W6B424</accession>
<evidence type="ECO:0000256" key="11">
    <source>
        <dbReference type="RuleBase" id="RU364125"/>
    </source>
</evidence>
<dbReference type="GO" id="GO:0006935">
    <property type="term" value="P:chemotaxis"/>
    <property type="evidence" value="ECO:0007669"/>
    <property type="project" value="UniProtKB-KW"/>
</dbReference>
<evidence type="ECO:0000256" key="10">
    <source>
        <dbReference type="ARBA" id="ARBA00023136"/>
    </source>
</evidence>
<name>A0A1W6B424_9GAMM</name>
<dbReference type="GO" id="GO:0071978">
    <property type="term" value="P:bacterial-type flagellum-dependent swarming motility"/>
    <property type="evidence" value="ECO:0007669"/>
    <property type="project" value="TreeGrafter"/>
</dbReference>
<keyword evidence="9" id="KW-1133">Transmembrane helix</keyword>
<keyword evidence="5" id="KW-1003">Cell membrane</keyword>
<keyword evidence="8 11" id="KW-0283">Flagellar rotation</keyword>
<dbReference type="Proteomes" id="UP000192900">
    <property type="component" value="Chromosome"/>
</dbReference>
<organism evidence="12 13">
    <name type="scientific">Pantoea alhagi</name>
    <dbReference type="NCBI Taxonomy" id="1891675"/>
    <lineage>
        <taxon>Bacteria</taxon>
        <taxon>Pseudomonadati</taxon>
        <taxon>Pseudomonadota</taxon>
        <taxon>Gammaproteobacteria</taxon>
        <taxon>Enterobacterales</taxon>
        <taxon>Erwiniaceae</taxon>
        <taxon>Pantoea</taxon>
    </lineage>
</organism>
<dbReference type="NCBIfam" id="NF005435">
    <property type="entry name" value="PRK07021.1"/>
    <property type="match status" value="1"/>
</dbReference>
<evidence type="ECO:0000256" key="1">
    <source>
        <dbReference type="ARBA" id="ARBA00002254"/>
    </source>
</evidence>
<comment type="function">
    <text evidence="1 11">Controls the rotational direction of flagella during chemotaxis.</text>
</comment>
<sequence>MSNKKKSTTTGKSKARSLFIFFILLLAIAACAIAAWTMYEMKNMQARLLSDDTPPEVIEVVEPVAPVYVPLDTFTVSLKPGGEEFDRVLYIGLTLRVSNEEDKIKIEKYLPEVRSRLLMLFSGRSAEELSVNEGKSQLIQDIKQILNMPLDEKPGVTVTDVLFNAFILR</sequence>
<keyword evidence="6 11" id="KW-0145">Chemotaxis</keyword>
<keyword evidence="13" id="KW-1185">Reference proteome</keyword>